<protein>
    <submittedName>
        <fullName evidence="2">Putative autotransporter adhesin-like protein</fullName>
    </submittedName>
</protein>
<keyword evidence="3" id="KW-1185">Reference proteome</keyword>
<evidence type="ECO:0000313" key="2">
    <source>
        <dbReference type="EMBL" id="TYP72799.1"/>
    </source>
</evidence>
<name>A0A5S5C0U5_9FLAO</name>
<dbReference type="EMBL" id="VNHU01000006">
    <property type="protein sequence ID" value="TYP72799.1"/>
    <property type="molecule type" value="Genomic_DNA"/>
</dbReference>
<dbReference type="RefSeq" id="WP_148782836.1">
    <property type="nucleotide sequence ID" value="NZ_VNHU01000006.1"/>
</dbReference>
<feature type="domain" description="Putative auto-transporter adhesin head GIN" evidence="1">
    <location>
        <begin position="42"/>
        <end position="181"/>
    </location>
</feature>
<comment type="caution">
    <text evidence="2">The sequence shown here is derived from an EMBL/GenBank/DDBJ whole genome shotgun (WGS) entry which is preliminary data.</text>
</comment>
<sequence length="288" mass="31872">MNILKQLPILLVLIFVSGTSIAQKERLKGNKIVMTELREIDAFHTIKVEDNFEISIQEGLENSVAIKADSNVQDAIILTVQDSILKIVSDKDIRRAKSLHLTISYTNILKHIELRNEVKLTTAGLVNAEKLSLHLYDQTEAFMSTESTKFTAYAYGKASGEFHTKADEVSYQVNENSEIQGIVTADSLKVDLYQKGSSKLEGKVNGALIRVDSSTNFRGEKLSINTAKLIAEGGSDSYLLVNEVCTIEAKDTSEIYLLGEPKVYLEIFSGEASLYKKGLDYSPGLLKL</sequence>
<dbReference type="Gene3D" id="2.160.20.120">
    <property type="match status" value="1"/>
</dbReference>
<organism evidence="2 3">
    <name type="scientific">Aquimarina intermedia</name>
    <dbReference type="NCBI Taxonomy" id="350814"/>
    <lineage>
        <taxon>Bacteria</taxon>
        <taxon>Pseudomonadati</taxon>
        <taxon>Bacteroidota</taxon>
        <taxon>Flavobacteriia</taxon>
        <taxon>Flavobacteriales</taxon>
        <taxon>Flavobacteriaceae</taxon>
        <taxon>Aquimarina</taxon>
    </lineage>
</organism>
<dbReference type="Proteomes" id="UP000324376">
    <property type="component" value="Unassembled WGS sequence"/>
</dbReference>
<dbReference type="AlphaFoldDB" id="A0A5S5C0U5"/>
<dbReference type="Pfam" id="PF10988">
    <property type="entry name" value="DUF2807"/>
    <property type="match status" value="1"/>
</dbReference>
<accession>A0A5S5C0U5</accession>
<dbReference type="OrthoDB" id="1419485at2"/>
<evidence type="ECO:0000313" key="3">
    <source>
        <dbReference type="Proteomes" id="UP000324376"/>
    </source>
</evidence>
<reference evidence="2 3" key="1">
    <citation type="submission" date="2019-07" db="EMBL/GenBank/DDBJ databases">
        <title>Genomic Encyclopedia of Archaeal and Bacterial Type Strains, Phase II (KMG-II): from individual species to whole genera.</title>
        <authorList>
            <person name="Goeker M."/>
        </authorList>
    </citation>
    <scope>NUCLEOTIDE SEQUENCE [LARGE SCALE GENOMIC DNA]</scope>
    <source>
        <strain evidence="2 3">DSM 17527</strain>
    </source>
</reference>
<proteinExistence type="predicted"/>
<gene>
    <name evidence="2" type="ORF">BD809_10647</name>
</gene>
<evidence type="ECO:0000259" key="1">
    <source>
        <dbReference type="Pfam" id="PF10988"/>
    </source>
</evidence>
<dbReference type="InterPro" id="IPR021255">
    <property type="entry name" value="DUF2807"/>
</dbReference>